<dbReference type="AlphaFoldDB" id="A0AAD4BWP7"/>
<comment type="caution">
    <text evidence="13">The sequence shown here is derived from an EMBL/GenBank/DDBJ whole genome shotgun (WGS) entry which is preliminary data.</text>
</comment>
<keyword evidence="7" id="KW-0238">DNA-binding</keyword>
<proteinExistence type="inferred from homology"/>
<feature type="compositionally biased region" description="Polar residues" evidence="11">
    <location>
        <begin position="248"/>
        <end position="257"/>
    </location>
</feature>
<dbReference type="InterPro" id="IPR035965">
    <property type="entry name" value="PAS-like_dom_sf"/>
</dbReference>
<feature type="region of interest" description="Disordered" evidence="11">
    <location>
        <begin position="1"/>
        <end position="58"/>
    </location>
</feature>
<feature type="region of interest" description="Disordered" evidence="11">
    <location>
        <begin position="170"/>
        <end position="214"/>
    </location>
</feature>
<accession>A0AAD4BWP7</accession>
<dbReference type="InterPro" id="IPR050335">
    <property type="entry name" value="ERT1_acuK_gluconeogen_tf"/>
</dbReference>
<evidence type="ECO:0000256" key="5">
    <source>
        <dbReference type="ARBA" id="ARBA00022833"/>
    </source>
</evidence>
<evidence type="ECO:0000256" key="7">
    <source>
        <dbReference type="ARBA" id="ARBA00023125"/>
    </source>
</evidence>
<dbReference type="Pfam" id="PF00172">
    <property type="entry name" value="Zn_clus"/>
    <property type="match status" value="1"/>
</dbReference>
<reference evidence="13" key="2">
    <citation type="journal article" date="2020" name="Nat. Commun.">
        <title>Large-scale genome sequencing of mycorrhizal fungi provides insights into the early evolution of symbiotic traits.</title>
        <authorList>
            <person name="Miyauchi S."/>
            <person name="Kiss E."/>
            <person name="Kuo A."/>
            <person name="Drula E."/>
            <person name="Kohler A."/>
            <person name="Sanchez-Garcia M."/>
            <person name="Morin E."/>
            <person name="Andreopoulos B."/>
            <person name="Barry K.W."/>
            <person name="Bonito G."/>
            <person name="Buee M."/>
            <person name="Carver A."/>
            <person name="Chen C."/>
            <person name="Cichocki N."/>
            <person name="Clum A."/>
            <person name="Culley D."/>
            <person name="Crous P.W."/>
            <person name="Fauchery L."/>
            <person name="Girlanda M."/>
            <person name="Hayes R.D."/>
            <person name="Keri Z."/>
            <person name="LaButti K."/>
            <person name="Lipzen A."/>
            <person name="Lombard V."/>
            <person name="Magnuson J."/>
            <person name="Maillard F."/>
            <person name="Murat C."/>
            <person name="Nolan M."/>
            <person name="Ohm R.A."/>
            <person name="Pangilinan J."/>
            <person name="Pereira M.F."/>
            <person name="Perotto S."/>
            <person name="Peter M."/>
            <person name="Pfister S."/>
            <person name="Riley R."/>
            <person name="Sitrit Y."/>
            <person name="Stielow J.B."/>
            <person name="Szollosi G."/>
            <person name="Zifcakova L."/>
            <person name="Stursova M."/>
            <person name="Spatafora J.W."/>
            <person name="Tedersoo L."/>
            <person name="Vaario L.M."/>
            <person name="Yamada A."/>
            <person name="Yan M."/>
            <person name="Wang P."/>
            <person name="Xu J."/>
            <person name="Bruns T."/>
            <person name="Baldrian P."/>
            <person name="Vilgalys R."/>
            <person name="Dunand C."/>
            <person name="Henrissat B."/>
            <person name="Grigoriev I.V."/>
            <person name="Hibbett D."/>
            <person name="Nagy L.G."/>
            <person name="Martin F.M."/>
        </authorList>
    </citation>
    <scope>NUCLEOTIDE SEQUENCE</scope>
    <source>
        <strain evidence="13">BED1</strain>
    </source>
</reference>
<dbReference type="Proteomes" id="UP001194468">
    <property type="component" value="Unassembled WGS sequence"/>
</dbReference>
<dbReference type="PANTHER" id="PTHR47659">
    <property type="entry name" value="ZN(II)2CYS6 TRANSCRIPTION FACTOR (EUROFUNG)-RELATED"/>
    <property type="match status" value="1"/>
</dbReference>
<dbReference type="SMART" id="SM00066">
    <property type="entry name" value="GAL4"/>
    <property type="match status" value="1"/>
</dbReference>
<protein>
    <recommendedName>
        <fullName evidence="10">Transcription activator of gluconeogenesis ERT1</fullName>
    </recommendedName>
</protein>
<dbReference type="PROSITE" id="PS50048">
    <property type="entry name" value="ZN2_CY6_FUNGAL_2"/>
    <property type="match status" value="1"/>
</dbReference>
<feature type="compositionally biased region" description="Basic residues" evidence="11">
    <location>
        <begin position="16"/>
        <end position="30"/>
    </location>
</feature>
<evidence type="ECO:0000256" key="2">
    <source>
        <dbReference type="ARBA" id="ARBA00010855"/>
    </source>
</evidence>
<evidence type="ECO:0000256" key="6">
    <source>
        <dbReference type="ARBA" id="ARBA00023015"/>
    </source>
</evidence>
<keyword evidence="9" id="KW-0539">Nucleus</keyword>
<dbReference type="GO" id="GO:0006094">
    <property type="term" value="P:gluconeogenesis"/>
    <property type="evidence" value="ECO:0007669"/>
    <property type="project" value="UniProtKB-KW"/>
</dbReference>
<evidence type="ECO:0000256" key="10">
    <source>
        <dbReference type="ARBA" id="ARBA00040903"/>
    </source>
</evidence>
<sequence>MASQQFIPHPVPNTALHKRRQPLTAKRRRAPSPDESGDSAAHPPRKHRDGPKKKKASRACAHCQKAHLTCDDSRPCQRCIKRGMAGSCVEGHRKKAKYLLDDEELEQLKSSKSSAPEKNASDQLPPIPTSEPFPTNDPLFNVAFDSNFAFGSEAANLEYSILSAILGNPSPPDSASATAPSPSQPQLQPTIPNSAWSPEPLHAQPHYQPTPQQAYPFAEPTRLSMHEPTLAATAQPSPTAAFITYSPTQFSRPSQDSAADLSYPLSYPQGQSTPSLPPRYSRDPPTSAPMGSVRISSQEAGPLELSGHPSPSSTSSTHQSSLDNFSPLNVTSPYDYTEGYHFLMKHLPTRFEKNDILRIVRALAIFRPSLIALQMPMTDEDEMFVERCFQRSLIELEKLISYSGTPTVVWRRTGEICLVAPEFCMLTEWPMEELIGKRKYIYELFENQSVVEYWENFASHAFENTTKAVYSHCVLLKPSGAPLPATFCFSIRRDIFDLPSIVIGQWLPLL</sequence>
<dbReference type="InterPro" id="IPR056751">
    <property type="entry name" value="PAS_13"/>
</dbReference>
<dbReference type="GO" id="GO:0000977">
    <property type="term" value="F:RNA polymerase II transcription regulatory region sequence-specific DNA binding"/>
    <property type="evidence" value="ECO:0007669"/>
    <property type="project" value="TreeGrafter"/>
</dbReference>
<organism evidence="13 14">
    <name type="scientific">Boletus edulis BED1</name>
    <dbReference type="NCBI Taxonomy" id="1328754"/>
    <lineage>
        <taxon>Eukaryota</taxon>
        <taxon>Fungi</taxon>
        <taxon>Dikarya</taxon>
        <taxon>Basidiomycota</taxon>
        <taxon>Agaricomycotina</taxon>
        <taxon>Agaricomycetes</taxon>
        <taxon>Agaricomycetidae</taxon>
        <taxon>Boletales</taxon>
        <taxon>Boletineae</taxon>
        <taxon>Boletaceae</taxon>
        <taxon>Boletoideae</taxon>
        <taxon>Boletus</taxon>
    </lineage>
</organism>
<feature type="compositionally biased region" description="Low complexity" evidence="11">
    <location>
        <begin position="173"/>
        <end position="189"/>
    </location>
</feature>
<keyword evidence="8" id="KW-0804">Transcription</keyword>
<keyword evidence="6" id="KW-0805">Transcription regulation</keyword>
<dbReference type="GO" id="GO:0009267">
    <property type="term" value="P:cellular response to starvation"/>
    <property type="evidence" value="ECO:0007669"/>
    <property type="project" value="TreeGrafter"/>
</dbReference>
<keyword evidence="14" id="KW-1185">Reference proteome</keyword>
<feature type="compositionally biased region" description="Low complexity" evidence="11">
    <location>
        <begin position="306"/>
        <end position="321"/>
    </location>
</feature>
<dbReference type="InterPro" id="IPR001138">
    <property type="entry name" value="Zn2Cys6_DnaBD"/>
</dbReference>
<reference evidence="13" key="1">
    <citation type="submission" date="2019-10" db="EMBL/GenBank/DDBJ databases">
        <authorList>
            <consortium name="DOE Joint Genome Institute"/>
            <person name="Kuo A."/>
            <person name="Miyauchi S."/>
            <person name="Kiss E."/>
            <person name="Drula E."/>
            <person name="Kohler A."/>
            <person name="Sanchez-Garcia M."/>
            <person name="Andreopoulos B."/>
            <person name="Barry K.W."/>
            <person name="Bonito G."/>
            <person name="Buee M."/>
            <person name="Carver A."/>
            <person name="Chen C."/>
            <person name="Cichocki N."/>
            <person name="Clum A."/>
            <person name="Culley D."/>
            <person name="Crous P.W."/>
            <person name="Fauchery L."/>
            <person name="Girlanda M."/>
            <person name="Hayes R."/>
            <person name="Keri Z."/>
            <person name="LaButti K."/>
            <person name="Lipzen A."/>
            <person name="Lombard V."/>
            <person name="Magnuson J."/>
            <person name="Maillard F."/>
            <person name="Morin E."/>
            <person name="Murat C."/>
            <person name="Nolan M."/>
            <person name="Ohm R."/>
            <person name="Pangilinan J."/>
            <person name="Pereira M."/>
            <person name="Perotto S."/>
            <person name="Peter M."/>
            <person name="Riley R."/>
            <person name="Sitrit Y."/>
            <person name="Stielow B."/>
            <person name="Szollosi G."/>
            <person name="Zifcakova L."/>
            <person name="Stursova M."/>
            <person name="Spatafora J.W."/>
            <person name="Tedersoo L."/>
            <person name="Vaario L.-M."/>
            <person name="Yamada A."/>
            <person name="Yan M."/>
            <person name="Wang P."/>
            <person name="Xu J."/>
            <person name="Bruns T."/>
            <person name="Baldrian P."/>
            <person name="Vilgalys R."/>
            <person name="Henrissat B."/>
            <person name="Grigoriev I.V."/>
            <person name="Hibbett D."/>
            <person name="Nagy L.G."/>
            <person name="Martin F.M."/>
        </authorList>
    </citation>
    <scope>NUCLEOTIDE SEQUENCE</scope>
    <source>
        <strain evidence="13">BED1</strain>
    </source>
</reference>
<name>A0AAD4BWP7_BOLED</name>
<gene>
    <name evidence="13" type="ORF">L210DRAFT_3612032</name>
</gene>
<feature type="region of interest" description="Disordered" evidence="11">
    <location>
        <begin position="248"/>
        <end position="324"/>
    </location>
</feature>
<evidence type="ECO:0000256" key="9">
    <source>
        <dbReference type="ARBA" id="ARBA00023242"/>
    </source>
</evidence>
<dbReference type="GO" id="GO:0005634">
    <property type="term" value="C:nucleus"/>
    <property type="evidence" value="ECO:0007669"/>
    <property type="project" value="UniProtKB-SubCell"/>
</dbReference>
<evidence type="ECO:0000256" key="1">
    <source>
        <dbReference type="ARBA" id="ARBA00004123"/>
    </source>
</evidence>
<evidence type="ECO:0000313" key="14">
    <source>
        <dbReference type="Proteomes" id="UP001194468"/>
    </source>
</evidence>
<keyword evidence="3" id="KW-0312">Gluconeogenesis</keyword>
<keyword evidence="4" id="KW-0479">Metal-binding</keyword>
<evidence type="ECO:0000256" key="11">
    <source>
        <dbReference type="SAM" id="MobiDB-lite"/>
    </source>
</evidence>
<dbReference type="SUPFAM" id="SSF55785">
    <property type="entry name" value="PYP-like sensor domain (PAS domain)"/>
    <property type="match status" value="1"/>
</dbReference>
<dbReference type="CDD" id="cd00067">
    <property type="entry name" value="GAL4"/>
    <property type="match status" value="1"/>
</dbReference>
<feature type="region of interest" description="Disordered" evidence="11">
    <location>
        <begin position="107"/>
        <end position="134"/>
    </location>
</feature>
<dbReference type="GO" id="GO:0000981">
    <property type="term" value="F:DNA-binding transcription factor activity, RNA polymerase II-specific"/>
    <property type="evidence" value="ECO:0007669"/>
    <property type="project" value="InterPro"/>
</dbReference>
<evidence type="ECO:0000256" key="8">
    <source>
        <dbReference type="ARBA" id="ARBA00023163"/>
    </source>
</evidence>
<dbReference type="GO" id="GO:0008270">
    <property type="term" value="F:zinc ion binding"/>
    <property type="evidence" value="ECO:0007669"/>
    <property type="project" value="InterPro"/>
</dbReference>
<dbReference type="PANTHER" id="PTHR47659:SF1">
    <property type="entry name" value="TRANSCRIPTION ACTIVATOR OF GLUCONEOGENESIS ERT1"/>
    <property type="match status" value="1"/>
</dbReference>
<feature type="domain" description="Zn(2)-C6 fungal-type" evidence="12">
    <location>
        <begin position="59"/>
        <end position="90"/>
    </location>
</feature>
<dbReference type="InterPro" id="IPR036864">
    <property type="entry name" value="Zn2-C6_fun-type_DNA-bd_sf"/>
</dbReference>
<dbReference type="Pfam" id="PF24990">
    <property type="entry name" value="PAS_13"/>
    <property type="match status" value="1"/>
</dbReference>
<comment type="subcellular location">
    <subcellularLocation>
        <location evidence="1">Nucleus</location>
    </subcellularLocation>
</comment>
<dbReference type="SUPFAM" id="SSF57701">
    <property type="entry name" value="Zn2/Cys6 DNA-binding domain"/>
    <property type="match status" value="1"/>
</dbReference>
<feature type="compositionally biased region" description="Basic residues" evidence="11">
    <location>
        <begin position="43"/>
        <end position="57"/>
    </location>
</feature>
<dbReference type="Gene3D" id="4.10.240.10">
    <property type="entry name" value="Zn(2)-C6 fungal-type DNA-binding domain"/>
    <property type="match status" value="1"/>
</dbReference>
<evidence type="ECO:0000313" key="13">
    <source>
        <dbReference type="EMBL" id="KAF8441655.1"/>
    </source>
</evidence>
<evidence type="ECO:0000256" key="3">
    <source>
        <dbReference type="ARBA" id="ARBA00022432"/>
    </source>
</evidence>
<evidence type="ECO:0000256" key="4">
    <source>
        <dbReference type="ARBA" id="ARBA00022723"/>
    </source>
</evidence>
<keyword evidence="5" id="KW-0862">Zinc</keyword>
<dbReference type="EMBL" id="WHUW01000010">
    <property type="protein sequence ID" value="KAF8441655.1"/>
    <property type="molecule type" value="Genomic_DNA"/>
</dbReference>
<comment type="similarity">
    <text evidence="2">Belongs to the ERT1/acuK family.</text>
</comment>
<evidence type="ECO:0000259" key="12">
    <source>
        <dbReference type="PROSITE" id="PS50048"/>
    </source>
</evidence>